<keyword evidence="2" id="KW-0813">Transport</keyword>
<proteinExistence type="predicted"/>
<evidence type="ECO:0000313" key="11">
    <source>
        <dbReference type="Proteomes" id="UP000832011"/>
    </source>
</evidence>
<keyword evidence="3" id="KW-1003">Cell membrane</keyword>
<feature type="domain" description="Cation efflux protein cytoplasmic" evidence="9">
    <location>
        <begin position="216"/>
        <end position="292"/>
    </location>
</feature>
<feature type="domain" description="Cation efflux protein transmembrane" evidence="8">
    <location>
        <begin position="22"/>
        <end position="212"/>
    </location>
</feature>
<gene>
    <name evidence="10" type="ORF">LVJ82_00190</name>
</gene>
<dbReference type="EMBL" id="CP091511">
    <property type="protein sequence ID" value="UOO89440.1"/>
    <property type="molecule type" value="Genomic_DNA"/>
</dbReference>
<feature type="transmembrane region" description="Helical" evidence="7">
    <location>
        <begin position="20"/>
        <end position="39"/>
    </location>
</feature>
<feature type="transmembrane region" description="Helical" evidence="7">
    <location>
        <begin position="160"/>
        <end position="180"/>
    </location>
</feature>
<dbReference type="PANTHER" id="PTHR43840:SF41">
    <property type="entry name" value="CATION-EFFLUX PUMP FIEF"/>
    <property type="match status" value="1"/>
</dbReference>
<sequence>MTTQKEMMTQRAHLLKLATYSSVAVALLLILIKAVVWFMSGSVSILASLVDSLMDAGASVLNLLAVRLALQPADHEHRFGHGKAEGIAALFQAAFIMGSASFLMLNAIDRLRHASALHITPVVFGVMLASLIITIALVSFQQWILKQVHSSAIAADRLHYLTDILSNIAVLIALGLSWYGWHQADAIIGIGLAVWIGWSAIGIGREALNMLMDKALPDSDIAAIKAAVCQTSGVLGLHDLRTRLSGETRIIQCHIELQDDLPLLQAHDIAVAAEHNIAALFDDSEIIIHLDPQSVVNTHTTTHTQGCNS</sequence>
<evidence type="ECO:0000256" key="3">
    <source>
        <dbReference type="ARBA" id="ARBA00022475"/>
    </source>
</evidence>
<dbReference type="RefSeq" id="WP_234333079.1">
    <property type="nucleotide sequence ID" value="NZ_CABKVG010000010.1"/>
</dbReference>
<dbReference type="InterPro" id="IPR050291">
    <property type="entry name" value="CDF_Transporter"/>
</dbReference>
<feature type="transmembrane region" description="Helical" evidence="7">
    <location>
        <begin position="87"/>
        <end position="107"/>
    </location>
</feature>
<keyword evidence="5 7" id="KW-1133">Transmembrane helix</keyword>
<dbReference type="Gene3D" id="1.20.1510.10">
    <property type="entry name" value="Cation efflux protein transmembrane domain"/>
    <property type="match status" value="1"/>
</dbReference>
<name>A0ABY4E110_9NEIS</name>
<accession>A0ABY4E110</accession>
<evidence type="ECO:0000256" key="4">
    <source>
        <dbReference type="ARBA" id="ARBA00022692"/>
    </source>
</evidence>
<evidence type="ECO:0000313" key="10">
    <source>
        <dbReference type="EMBL" id="UOO89440.1"/>
    </source>
</evidence>
<dbReference type="PANTHER" id="PTHR43840">
    <property type="entry name" value="MITOCHONDRIAL METAL TRANSPORTER 1-RELATED"/>
    <property type="match status" value="1"/>
</dbReference>
<evidence type="ECO:0000256" key="1">
    <source>
        <dbReference type="ARBA" id="ARBA00004141"/>
    </source>
</evidence>
<dbReference type="InterPro" id="IPR058533">
    <property type="entry name" value="Cation_efflux_TM"/>
</dbReference>
<comment type="subcellular location">
    <subcellularLocation>
        <location evidence="1">Membrane</location>
        <topology evidence="1">Multi-pass membrane protein</topology>
    </subcellularLocation>
</comment>
<dbReference type="InterPro" id="IPR027470">
    <property type="entry name" value="Cation_efflux_CTD"/>
</dbReference>
<dbReference type="InterPro" id="IPR036837">
    <property type="entry name" value="Cation_efflux_CTD_sf"/>
</dbReference>
<feature type="transmembrane region" description="Helical" evidence="7">
    <location>
        <begin position="186"/>
        <end position="204"/>
    </location>
</feature>
<evidence type="ECO:0000256" key="5">
    <source>
        <dbReference type="ARBA" id="ARBA00022989"/>
    </source>
</evidence>
<dbReference type="Proteomes" id="UP000832011">
    <property type="component" value="Chromosome"/>
</dbReference>
<evidence type="ECO:0000259" key="9">
    <source>
        <dbReference type="Pfam" id="PF16916"/>
    </source>
</evidence>
<keyword evidence="6 7" id="KW-0472">Membrane</keyword>
<keyword evidence="11" id="KW-1185">Reference proteome</keyword>
<dbReference type="InterPro" id="IPR002524">
    <property type="entry name" value="Cation_efflux"/>
</dbReference>
<dbReference type="SUPFAM" id="SSF161111">
    <property type="entry name" value="Cation efflux protein transmembrane domain-like"/>
    <property type="match status" value="1"/>
</dbReference>
<reference evidence="10 11" key="1">
    <citation type="journal article" date="2022" name="Res Sq">
        <title>Evolution of multicellular longitudinally dividing oral cavity symbionts (Neisseriaceae).</title>
        <authorList>
            <person name="Nyongesa S."/>
            <person name="Weber P."/>
            <person name="Bernet E."/>
            <person name="Pullido F."/>
            <person name="Nieckarz M."/>
            <person name="Delaby M."/>
            <person name="Nieves C."/>
            <person name="Viehboeck T."/>
            <person name="Krause N."/>
            <person name="Rivera-Millot A."/>
            <person name="Nakamura A."/>
            <person name="Vischer N."/>
            <person name="VanNieuwenhze M."/>
            <person name="Brun Y."/>
            <person name="Cava F."/>
            <person name="Bulgheresi S."/>
            <person name="Veyrier F."/>
        </authorList>
    </citation>
    <scope>NUCLEOTIDE SEQUENCE [LARGE SCALE GENOMIC DNA]</scope>
    <source>
        <strain evidence="10 11">SN4</strain>
    </source>
</reference>
<dbReference type="SUPFAM" id="SSF160240">
    <property type="entry name" value="Cation efflux protein cytoplasmic domain-like"/>
    <property type="match status" value="1"/>
</dbReference>
<protein>
    <submittedName>
        <fullName evidence="10">Cation diffusion facilitator family transporter</fullName>
    </submittedName>
</protein>
<dbReference type="Pfam" id="PF01545">
    <property type="entry name" value="Cation_efflux"/>
    <property type="match status" value="1"/>
</dbReference>
<dbReference type="Gene3D" id="3.30.70.1350">
    <property type="entry name" value="Cation efflux protein, cytoplasmic domain"/>
    <property type="match status" value="1"/>
</dbReference>
<dbReference type="Pfam" id="PF16916">
    <property type="entry name" value="ZT_dimer"/>
    <property type="match status" value="1"/>
</dbReference>
<keyword evidence="4 7" id="KW-0812">Transmembrane</keyword>
<organism evidence="10 11">
    <name type="scientific">Vitreoscilla massiliensis</name>
    <dbReference type="NCBI Taxonomy" id="1689272"/>
    <lineage>
        <taxon>Bacteria</taxon>
        <taxon>Pseudomonadati</taxon>
        <taxon>Pseudomonadota</taxon>
        <taxon>Betaproteobacteria</taxon>
        <taxon>Neisseriales</taxon>
        <taxon>Neisseriaceae</taxon>
        <taxon>Vitreoscilla</taxon>
    </lineage>
</organism>
<feature type="transmembrane region" description="Helical" evidence="7">
    <location>
        <begin position="119"/>
        <end position="140"/>
    </location>
</feature>
<evidence type="ECO:0000256" key="6">
    <source>
        <dbReference type="ARBA" id="ARBA00023136"/>
    </source>
</evidence>
<dbReference type="InterPro" id="IPR027469">
    <property type="entry name" value="Cation_efflux_TMD_sf"/>
</dbReference>
<evidence type="ECO:0000256" key="2">
    <source>
        <dbReference type="ARBA" id="ARBA00022448"/>
    </source>
</evidence>
<evidence type="ECO:0000259" key="8">
    <source>
        <dbReference type="Pfam" id="PF01545"/>
    </source>
</evidence>
<evidence type="ECO:0000256" key="7">
    <source>
        <dbReference type="SAM" id="Phobius"/>
    </source>
</evidence>
<dbReference type="NCBIfam" id="TIGR01297">
    <property type="entry name" value="CDF"/>
    <property type="match status" value="1"/>
</dbReference>